<evidence type="ECO:0000259" key="2">
    <source>
        <dbReference type="Pfam" id="PF00589"/>
    </source>
</evidence>
<feature type="domain" description="Tyr recombinase" evidence="2">
    <location>
        <begin position="32"/>
        <end position="107"/>
    </location>
</feature>
<keyword evidence="4" id="KW-1185">Reference proteome</keyword>
<dbReference type="SUPFAM" id="SSF56349">
    <property type="entry name" value="DNA breaking-rejoining enzymes"/>
    <property type="match status" value="1"/>
</dbReference>
<dbReference type="Pfam" id="PF00589">
    <property type="entry name" value="Phage_integrase"/>
    <property type="match status" value="1"/>
</dbReference>
<name>A0ABU3YCF9_9SPHN</name>
<dbReference type="InterPro" id="IPR002104">
    <property type="entry name" value="Integrase_catalytic"/>
</dbReference>
<organism evidence="3 4">
    <name type="scientific">Sphingomonas agrestis</name>
    <dbReference type="NCBI Taxonomy" id="3080540"/>
    <lineage>
        <taxon>Bacteria</taxon>
        <taxon>Pseudomonadati</taxon>
        <taxon>Pseudomonadota</taxon>
        <taxon>Alphaproteobacteria</taxon>
        <taxon>Sphingomonadales</taxon>
        <taxon>Sphingomonadaceae</taxon>
        <taxon>Sphingomonas</taxon>
    </lineage>
</organism>
<dbReference type="Gene3D" id="1.10.443.10">
    <property type="entry name" value="Intergrase catalytic core"/>
    <property type="match status" value="1"/>
</dbReference>
<dbReference type="RefSeq" id="WP_317228571.1">
    <property type="nucleotide sequence ID" value="NZ_JAWJEJ010000002.1"/>
</dbReference>
<comment type="caution">
    <text evidence="3">The sequence shown here is derived from an EMBL/GenBank/DDBJ whole genome shotgun (WGS) entry which is preliminary data.</text>
</comment>
<dbReference type="InterPro" id="IPR011010">
    <property type="entry name" value="DNA_brk_join_enz"/>
</dbReference>
<evidence type="ECO:0000256" key="1">
    <source>
        <dbReference type="ARBA" id="ARBA00023172"/>
    </source>
</evidence>
<evidence type="ECO:0000313" key="4">
    <source>
        <dbReference type="Proteomes" id="UP001273531"/>
    </source>
</evidence>
<accession>A0ABU3YCF9</accession>
<evidence type="ECO:0000313" key="3">
    <source>
        <dbReference type="EMBL" id="MDV3459080.1"/>
    </source>
</evidence>
<keyword evidence="1" id="KW-0233">DNA recombination</keyword>
<protein>
    <submittedName>
        <fullName evidence="3">Tyrosine-type recombinase/integrase</fullName>
    </submittedName>
</protein>
<proteinExistence type="predicted"/>
<reference evidence="3 4" key="1">
    <citation type="submission" date="2023-10" db="EMBL/GenBank/DDBJ databases">
        <title>Sphingomonas sp. HF-S4 16S ribosomal RNA gene Genome sequencing and assembly.</title>
        <authorList>
            <person name="Lee H."/>
        </authorList>
    </citation>
    <scope>NUCLEOTIDE SEQUENCE [LARGE SCALE GENOMIC DNA]</scope>
    <source>
        <strain evidence="3 4">HF-S4</strain>
    </source>
</reference>
<gene>
    <name evidence="3" type="ORF">RZN05_18930</name>
</gene>
<dbReference type="InterPro" id="IPR013762">
    <property type="entry name" value="Integrase-like_cat_sf"/>
</dbReference>
<dbReference type="Proteomes" id="UP001273531">
    <property type="component" value="Unassembled WGS sequence"/>
</dbReference>
<dbReference type="EMBL" id="JAWJEJ010000002">
    <property type="protein sequence ID" value="MDV3459080.1"/>
    <property type="molecule type" value="Genomic_DNA"/>
</dbReference>
<sequence length="138" mass="14716">MYGALGAPAARGARLDRALAESILAAPSGVSCSCSTRGTRPSPARGFGNKFRDWCDQASLIDCSAHGLRKAAARRFAEAGYSNQEIKAWTGHTTDGEVARYTTAASQELLSDAPAEKLMANLRERLATRDLKTLKSKA</sequence>